<evidence type="ECO:0000313" key="1">
    <source>
        <dbReference type="EMBL" id="KXZ59077.1"/>
    </source>
</evidence>
<sequence length="127" mass="14287">MKQEFISSAEAFRKARERASVAAALEADTLHTAIYDAREAGLSVRETAAALSVPKSTVARHWREGHRCPEVVPAWGSAEEWREARAVVWSHNPHESADDHVPWEWSHHSDGTREIRRVPCGVAQLRD</sequence>
<dbReference type="PATRIC" id="fig|479117.4.peg.631"/>
<dbReference type="EMBL" id="LQQC01000007">
    <property type="protein sequence ID" value="KXZ59077.1"/>
    <property type="molecule type" value="Genomic_DNA"/>
</dbReference>
<dbReference type="Proteomes" id="UP000243589">
    <property type="component" value="Unassembled WGS sequence"/>
</dbReference>
<evidence type="ECO:0000313" key="2">
    <source>
        <dbReference type="Proteomes" id="UP000243589"/>
    </source>
</evidence>
<keyword evidence="2" id="KW-1185">Reference proteome</keyword>
<name>A0A150HAE2_9MICO</name>
<protein>
    <submittedName>
        <fullName evidence="1">Uncharacterized protein</fullName>
    </submittedName>
</protein>
<gene>
    <name evidence="1" type="ORF">Bravens_00631</name>
</gene>
<organism evidence="1 2">
    <name type="scientific">Brevibacterium ravenspurgense</name>
    <dbReference type="NCBI Taxonomy" id="479117"/>
    <lineage>
        <taxon>Bacteria</taxon>
        <taxon>Bacillati</taxon>
        <taxon>Actinomycetota</taxon>
        <taxon>Actinomycetes</taxon>
        <taxon>Micrococcales</taxon>
        <taxon>Brevibacteriaceae</taxon>
        <taxon>Brevibacterium</taxon>
    </lineage>
</organism>
<reference evidence="1 2" key="1">
    <citation type="submission" date="2016-01" db="EMBL/GenBank/DDBJ databases">
        <title>Use of Whole Genome Sequencing to ascertain that Brevibacterium massiliense (Roux, Raoult 2009) is a later heterotypic synonym of Brevibacterium ravenspurgense (Mages 2008).</title>
        <authorList>
            <person name="Bernier A.-M."/>
            <person name="Burdz T."/>
            <person name="Huynh C."/>
            <person name="Pachecho A.L."/>
            <person name="Wiebe D."/>
            <person name="Bonner C."/>
            <person name="Bernard K."/>
        </authorList>
    </citation>
    <scope>NUCLEOTIDE SEQUENCE [LARGE SCALE GENOMIC DNA]</scope>
    <source>
        <strain evidence="1 2">CCUG56047</strain>
    </source>
</reference>
<dbReference type="AlphaFoldDB" id="A0A150HAE2"/>
<comment type="caution">
    <text evidence="1">The sequence shown here is derived from an EMBL/GenBank/DDBJ whole genome shotgun (WGS) entry which is preliminary data.</text>
</comment>
<accession>A0A150HAE2</accession>
<proteinExistence type="predicted"/>